<gene>
    <name evidence="2" type="ORF">ElyMa_005636600</name>
</gene>
<keyword evidence="1" id="KW-0732">Signal</keyword>
<dbReference type="AlphaFoldDB" id="A0AAV4F9B0"/>
<reference evidence="2 3" key="1">
    <citation type="journal article" date="2021" name="Elife">
        <title>Chloroplast acquisition without the gene transfer in kleptoplastic sea slugs, Plakobranchus ocellatus.</title>
        <authorList>
            <person name="Maeda T."/>
            <person name="Takahashi S."/>
            <person name="Yoshida T."/>
            <person name="Shimamura S."/>
            <person name="Takaki Y."/>
            <person name="Nagai Y."/>
            <person name="Toyoda A."/>
            <person name="Suzuki Y."/>
            <person name="Arimoto A."/>
            <person name="Ishii H."/>
            <person name="Satoh N."/>
            <person name="Nishiyama T."/>
            <person name="Hasebe M."/>
            <person name="Maruyama T."/>
            <person name="Minagawa J."/>
            <person name="Obokata J."/>
            <person name="Shigenobu S."/>
        </authorList>
    </citation>
    <scope>NUCLEOTIDE SEQUENCE [LARGE SCALE GENOMIC DNA]</scope>
</reference>
<organism evidence="2 3">
    <name type="scientific">Elysia marginata</name>
    <dbReference type="NCBI Taxonomy" id="1093978"/>
    <lineage>
        <taxon>Eukaryota</taxon>
        <taxon>Metazoa</taxon>
        <taxon>Spiralia</taxon>
        <taxon>Lophotrochozoa</taxon>
        <taxon>Mollusca</taxon>
        <taxon>Gastropoda</taxon>
        <taxon>Heterobranchia</taxon>
        <taxon>Euthyneura</taxon>
        <taxon>Panpulmonata</taxon>
        <taxon>Sacoglossa</taxon>
        <taxon>Placobranchoidea</taxon>
        <taxon>Plakobranchidae</taxon>
        <taxon>Elysia</taxon>
    </lineage>
</organism>
<dbReference type="EMBL" id="BMAT01011271">
    <property type="protein sequence ID" value="GFR69616.1"/>
    <property type="molecule type" value="Genomic_DNA"/>
</dbReference>
<name>A0AAV4F9B0_9GAST</name>
<comment type="caution">
    <text evidence="2">The sequence shown here is derived from an EMBL/GenBank/DDBJ whole genome shotgun (WGS) entry which is preliminary data.</text>
</comment>
<evidence type="ECO:0000313" key="3">
    <source>
        <dbReference type="Proteomes" id="UP000762676"/>
    </source>
</evidence>
<accession>A0AAV4F9B0</accession>
<protein>
    <submittedName>
        <fullName evidence="2">Uncharacterized protein</fullName>
    </submittedName>
</protein>
<evidence type="ECO:0000256" key="1">
    <source>
        <dbReference type="SAM" id="SignalP"/>
    </source>
</evidence>
<evidence type="ECO:0000313" key="2">
    <source>
        <dbReference type="EMBL" id="GFR69616.1"/>
    </source>
</evidence>
<feature type="chain" id="PRO_5043819958" evidence="1">
    <location>
        <begin position="21"/>
        <end position="118"/>
    </location>
</feature>
<proteinExistence type="predicted"/>
<feature type="signal peptide" evidence="1">
    <location>
        <begin position="1"/>
        <end position="20"/>
    </location>
</feature>
<keyword evidence="3" id="KW-1185">Reference proteome</keyword>
<dbReference type="Proteomes" id="UP000762676">
    <property type="component" value="Unassembled WGS sequence"/>
</dbReference>
<sequence>MKSTALLTFLASVLVFSVCGHQEFSDSYKDAETILDQCKGSYNFSHTPLSCVFEPRIPGEKIEHDEETCKRLDRIIECIKWHCTVKKEAKMERFTQHYQIYCVELKVALRAIADFTSP</sequence>